<dbReference type="RefSeq" id="WP_346187992.1">
    <property type="nucleotide sequence ID" value="NZ_BAABRL010000003.1"/>
</dbReference>
<accession>A0ABP9V1I0</accession>
<organism evidence="1 2">
    <name type="scientific">Rubritalea halochordaticola</name>
    <dbReference type="NCBI Taxonomy" id="714537"/>
    <lineage>
        <taxon>Bacteria</taxon>
        <taxon>Pseudomonadati</taxon>
        <taxon>Verrucomicrobiota</taxon>
        <taxon>Verrucomicrobiia</taxon>
        <taxon>Verrucomicrobiales</taxon>
        <taxon>Rubritaleaceae</taxon>
        <taxon>Rubritalea</taxon>
    </lineage>
</organism>
<sequence length="106" mass="12078">MACGGSNIAVTRQAHHILFIEAFAEHFSESREWISHFTKGKLTSATYRTYKVIRTESEDPERDPLVDIELKLKSTSTFHLPDHKLDKLPDELRGDLLEILKIAGSK</sequence>
<dbReference type="Proteomes" id="UP001424741">
    <property type="component" value="Unassembled WGS sequence"/>
</dbReference>
<name>A0ABP9V1I0_9BACT</name>
<gene>
    <name evidence="1" type="ORF">Rhal01_01324</name>
</gene>
<comment type="caution">
    <text evidence="1">The sequence shown here is derived from an EMBL/GenBank/DDBJ whole genome shotgun (WGS) entry which is preliminary data.</text>
</comment>
<keyword evidence="2" id="KW-1185">Reference proteome</keyword>
<protein>
    <submittedName>
        <fullName evidence="1">Uncharacterized protein</fullName>
    </submittedName>
</protein>
<reference evidence="1 2" key="1">
    <citation type="submission" date="2024-02" db="EMBL/GenBank/DDBJ databases">
        <title>Rubritalea halochordaticola NBRC 107102.</title>
        <authorList>
            <person name="Ichikawa N."/>
            <person name="Katano-Makiyama Y."/>
            <person name="Hidaka K."/>
        </authorList>
    </citation>
    <scope>NUCLEOTIDE SEQUENCE [LARGE SCALE GENOMIC DNA]</scope>
    <source>
        <strain evidence="1 2">NBRC 107102</strain>
    </source>
</reference>
<proteinExistence type="predicted"/>
<evidence type="ECO:0000313" key="2">
    <source>
        <dbReference type="Proteomes" id="UP001424741"/>
    </source>
</evidence>
<dbReference type="EMBL" id="BAABRL010000003">
    <property type="protein sequence ID" value="GAA5495152.1"/>
    <property type="molecule type" value="Genomic_DNA"/>
</dbReference>
<evidence type="ECO:0000313" key="1">
    <source>
        <dbReference type="EMBL" id="GAA5495152.1"/>
    </source>
</evidence>